<gene>
    <name evidence="1" type="ORF">BRO54_0980</name>
</gene>
<comment type="caution">
    <text evidence="1">The sequence shown here is derived from an EMBL/GenBank/DDBJ whole genome shotgun (WGS) entry which is preliminary data.</text>
</comment>
<evidence type="ECO:0000313" key="1">
    <source>
        <dbReference type="EMBL" id="OKO95339.1"/>
    </source>
</evidence>
<accession>A0A1Q5T536</accession>
<reference evidence="1 2" key="1">
    <citation type="submission" date="2016-11" db="EMBL/GenBank/DDBJ databases">
        <authorList>
            <person name="Kadnikov V."/>
            <person name="Nazina T."/>
        </authorList>
    </citation>
    <scope>NUCLEOTIDE SEQUENCE [LARGE SCALE GENOMIC DNA]</scope>
    <source>
        <strain evidence="1 2">1017</strain>
    </source>
</reference>
<dbReference type="EMBL" id="MQMG01000008">
    <property type="protein sequence ID" value="OKO95339.1"/>
    <property type="molecule type" value="Genomic_DNA"/>
</dbReference>
<name>A0A1Q5T536_9BACL</name>
<sequence>MMGMRGETAGQRLFPPLFFERGRKMGGKRRNIRRIKKWK</sequence>
<dbReference type="AlphaFoldDB" id="A0A1Q5T536"/>
<reference evidence="2" key="2">
    <citation type="submission" date="2017-01" db="EMBL/GenBank/DDBJ databases">
        <title>Genome sequencing and annotation of Geobacillus sp. 1017, a Hydrocarbon-Oxidizing Thermophilic Bacterium Isolated from a Heavy Oil Reservoir (China).</title>
        <authorList>
            <person name="Kadnikov V.V."/>
            <person name="Mardanov A.V."/>
            <person name="Poltaraus A.B."/>
            <person name="Sokolova D.S."/>
            <person name="Semenova E.M."/>
            <person name="Ravin N.V."/>
            <person name="Tourova T.P."/>
            <person name="Nazina T.N."/>
        </authorList>
    </citation>
    <scope>NUCLEOTIDE SEQUENCE [LARGE SCALE GENOMIC DNA]</scope>
    <source>
        <strain evidence="2">1017</strain>
    </source>
</reference>
<dbReference type="Proteomes" id="UP000186030">
    <property type="component" value="Unassembled WGS sequence"/>
</dbReference>
<evidence type="ECO:0000313" key="2">
    <source>
        <dbReference type="Proteomes" id="UP000186030"/>
    </source>
</evidence>
<organism evidence="1 2">
    <name type="scientific">Geobacillus proteiniphilus</name>
    <dbReference type="NCBI Taxonomy" id="860353"/>
    <lineage>
        <taxon>Bacteria</taxon>
        <taxon>Bacillati</taxon>
        <taxon>Bacillota</taxon>
        <taxon>Bacilli</taxon>
        <taxon>Bacillales</taxon>
        <taxon>Anoxybacillaceae</taxon>
        <taxon>Geobacillus</taxon>
    </lineage>
</organism>
<proteinExistence type="predicted"/>
<protein>
    <submittedName>
        <fullName evidence="1">Uncharacterized protein</fullName>
    </submittedName>
</protein>